<sequence>MARCTCKDAPRKPHKVSRKLQQYKAEGVKCLIHFCSREMEREEKEGWRGGKKKRQRSSPATCHIPRQESSQRKEPFLQEATAAQESLLNPLRWREPARLTRGFQSGMKPRPCPLSLKKENEAELIKEQVLPTAEANFLTADSTHLRPSGGGGFGEEALQAFYRWFPNYTFITPPPPTPPSRFSPPPFPFLTTPPPPPHLAIRGRGTSRAFFLNGVTCLCLTPHKTPPNQKHSGPFIPALGQSAAGGKRGRSVTNRSPVLHHWAPGAASEKEERMGTRCQPPQFCISLDFSGMSQRQSDSLDALRKRSMTSPPSRRVCAILWRADA</sequence>
<evidence type="ECO:0000313" key="2">
    <source>
        <dbReference type="EMBL" id="KAA0720448.1"/>
    </source>
</evidence>
<dbReference type="EMBL" id="SOYY01000006">
    <property type="protein sequence ID" value="KAA0720448.1"/>
    <property type="molecule type" value="Genomic_DNA"/>
</dbReference>
<dbReference type="AlphaFoldDB" id="A0A5A9PF72"/>
<protein>
    <submittedName>
        <fullName evidence="2">Uncharacterized protein</fullName>
    </submittedName>
</protein>
<dbReference type="Proteomes" id="UP000324632">
    <property type="component" value="Chromosome 6"/>
</dbReference>
<comment type="caution">
    <text evidence="2">The sequence shown here is derived from an EMBL/GenBank/DDBJ whole genome shotgun (WGS) entry which is preliminary data.</text>
</comment>
<organism evidence="2 3">
    <name type="scientific">Triplophysa tibetana</name>
    <dbReference type="NCBI Taxonomy" id="1572043"/>
    <lineage>
        <taxon>Eukaryota</taxon>
        <taxon>Metazoa</taxon>
        <taxon>Chordata</taxon>
        <taxon>Craniata</taxon>
        <taxon>Vertebrata</taxon>
        <taxon>Euteleostomi</taxon>
        <taxon>Actinopterygii</taxon>
        <taxon>Neopterygii</taxon>
        <taxon>Teleostei</taxon>
        <taxon>Ostariophysi</taxon>
        <taxon>Cypriniformes</taxon>
        <taxon>Nemacheilidae</taxon>
        <taxon>Triplophysa</taxon>
    </lineage>
</organism>
<keyword evidence="3" id="KW-1185">Reference proteome</keyword>
<accession>A0A5A9PF72</accession>
<feature type="region of interest" description="Disordered" evidence="1">
    <location>
        <begin position="40"/>
        <end position="74"/>
    </location>
</feature>
<feature type="compositionally biased region" description="Basic and acidic residues" evidence="1">
    <location>
        <begin position="65"/>
        <end position="74"/>
    </location>
</feature>
<gene>
    <name evidence="2" type="ORF">E1301_Tti015896</name>
</gene>
<evidence type="ECO:0000256" key="1">
    <source>
        <dbReference type="SAM" id="MobiDB-lite"/>
    </source>
</evidence>
<evidence type="ECO:0000313" key="3">
    <source>
        <dbReference type="Proteomes" id="UP000324632"/>
    </source>
</evidence>
<proteinExistence type="predicted"/>
<reference evidence="2 3" key="1">
    <citation type="journal article" date="2019" name="Mol. Ecol. Resour.">
        <title>Chromosome-level genome assembly of Triplophysa tibetana, a fish adapted to the harsh high-altitude environment of the Tibetan Plateau.</title>
        <authorList>
            <person name="Yang X."/>
            <person name="Liu H."/>
            <person name="Ma Z."/>
            <person name="Zou Y."/>
            <person name="Zou M."/>
            <person name="Mao Y."/>
            <person name="Li X."/>
            <person name="Wang H."/>
            <person name="Chen T."/>
            <person name="Wang W."/>
            <person name="Yang R."/>
        </authorList>
    </citation>
    <scope>NUCLEOTIDE SEQUENCE [LARGE SCALE GENOMIC DNA]</scope>
    <source>
        <strain evidence="2">TTIB1903HZAU</strain>
        <tissue evidence="2">Muscle</tissue>
    </source>
</reference>
<name>A0A5A9PF72_9TELE</name>